<evidence type="ECO:0000256" key="10">
    <source>
        <dbReference type="ARBA" id="ARBA00029409"/>
    </source>
</evidence>
<dbReference type="PANTHER" id="PTHR43071:SF1">
    <property type="entry name" value="2-AMINO-4-HYDROXY-6-HYDROXYMETHYLDIHYDROPTERIDINE PYROPHOSPHOKINASE"/>
    <property type="match status" value="1"/>
</dbReference>
<dbReference type="GO" id="GO:0005524">
    <property type="term" value="F:ATP binding"/>
    <property type="evidence" value="ECO:0007669"/>
    <property type="project" value="UniProtKB-KW"/>
</dbReference>
<evidence type="ECO:0000256" key="5">
    <source>
        <dbReference type="ARBA" id="ARBA00022679"/>
    </source>
</evidence>
<dbReference type="InterPro" id="IPR035907">
    <property type="entry name" value="Hppk_sf"/>
</dbReference>
<dbReference type="CDD" id="cd00483">
    <property type="entry name" value="HPPK"/>
    <property type="match status" value="1"/>
</dbReference>
<dbReference type="eggNOG" id="COG0801">
    <property type="taxonomic scope" value="Bacteria"/>
</dbReference>
<name>A0A017TCD3_9BACT</name>
<dbReference type="OrthoDB" id="9808041at2"/>
<sequence>MERARRIVLGLGSNLGDRAATLRAAIAALRADPDLHLLAEAARYETPPAGGPPQPRYLNTALLLTTALSPPEILARTLAIEHAHGRVRPDPIRWGPRTLDIDLLWIEGETHDTPSLTVPHPRLRERPFALRPLLDVAPDARDPHTGAPYADLPAARAAIERVP</sequence>
<keyword evidence="7 14" id="KW-0418">Kinase</keyword>
<evidence type="ECO:0000313" key="14">
    <source>
        <dbReference type="EMBL" id="EYF06470.1"/>
    </source>
</evidence>
<evidence type="ECO:0000256" key="2">
    <source>
        <dbReference type="ARBA" id="ARBA00005810"/>
    </source>
</evidence>
<dbReference type="GO" id="GO:0046654">
    <property type="term" value="P:tetrahydrofolate biosynthetic process"/>
    <property type="evidence" value="ECO:0007669"/>
    <property type="project" value="UniProtKB-UniPathway"/>
</dbReference>
<dbReference type="EMBL" id="ASRX01000016">
    <property type="protein sequence ID" value="EYF06470.1"/>
    <property type="molecule type" value="Genomic_DNA"/>
</dbReference>
<dbReference type="Proteomes" id="UP000019678">
    <property type="component" value="Unassembled WGS sequence"/>
</dbReference>
<dbReference type="InterPro" id="IPR000550">
    <property type="entry name" value="Hppk"/>
</dbReference>
<accession>A0A017TCD3</accession>
<dbReference type="GO" id="GO:0003848">
    <property type="term" value="F:2-amino-4-hydroxy-6-hydroxymethyldihydropteridine diphosphokinase activity"/>
    <property type="evidence" value="ECO:0007669"/>
    <property type="project" value="UniProtKB-EC"/>
</dbReference>
<comment type="caution">
    <text evidence="14">The sequence shown here is derived from an EMBL/GenBank/DDBJ whole genome shotgun (WGS) entry which is preliminary data.</text>
</comment>
<evidence type="ECO:0000256" key="3">
    <source>
        <dbReference type="ARBA" id="ARBA00013253"/>
    </source>
</evidence>
<organism evidence="14 15">
    <name type="scientific">Chondromyces apiculatus DSM 436</name>
    <dbReference type="NCBI Taxonomy" id="1192034"/>
    <lineage>
        <taxon>Bacteria</taxon>
        <taxon>Pseudomonadati</taxon>
        <taxon>Myxococcota</taxon>
        <taxon>Polyangia</taxon>
        <taxon>Polyangiales</taxon>
        <taxon>Polyangiaceae</taxon>
        <taxon>Chondromyces</taxon>
    </lineage>
</organism>
<proteinExistence type="inferred from homology"/>
<evidence type="ECO:0000313" key="15">
    <source>
        <dbReference type="Proteomes" id="UP000019678"/>
    </source>
</evidence>
<keyword evidence="15" id="KW-1185">Reference proteome</keyword>
<dbReference type="GO" id="GO:0016301">
    <property type="term" value="F:kinase activity"/>
    <property type="evidence" value="ECO:0007669"/>
    <property type="project" value="UniProtKB-KW"/>
</dbReference>
<protein>
    <recommendedName>
        <fullName evidence="4">2-amino-4-hydroxy-6-hydroxymethyldihydropteridine pyrophosphokinase</fullName>
        <ecNumber evidence="3">2.7.6.3</ecNumber>
    </recommendedName>
    <alternativeName>
        <fullName evidence="11">6-hydroxymethyl-7,8-dihydropterin pyrophosphokinase</fullName>
    </alternativeName>
    <alternativeName>
        <fullName evidence="12">7,8-dihydro-6-hydroxymethylpterin-pyrophosphokinase</fullName>
    </alternativeName>
</protein>
<comment type="pathway">
    <text evidence="1">Cofactor biosynthesis; tetrahydrofolate biosynthesis; 2-amino-4-hydroxy-6-hydroxymethyl-7,8-dihydropteridine diphosphate from 7,8-dihydroneopterin triphosphate: step 4/4.</text>
</comment>
<keyword evidence="9" id="KW-0289">Folate biosynthesis</keyword>
<evidence type="ECO:0000256" key="6">
    <source>
        <dbReference type="ARBA" id="ARBA00022741"/>
    </source>
</evidence>
<dbReference type="EC" id="2.7.6.3" evidence="3"/>
<dbReference type="PROSITE" id="PS00794">
    <property type="entry name" value="HPPK"/>
    <property type="match status" value="1"/>
</dbReference>
<keyword evidence="8" id="KW-0067">ATP-binding</keyword>
<evidence type="ECO:0000256" key="11">
    <source>
        <dbReference type="ARBA" id="ARBA00029766"/>
    </source>
</evidence>
<dbReference type="Pfam" id="PF01288">
    <property type="entry name" value="HPPK"/>
    <property type="match status" value="1"/>
</dbReference>
<comment type="similarity">
    <text evidence="2">Belongs to the HPPK family.</text>
</comment>
<dbReference type="SUPFAM" id="SSF55083">
    <property type="entry name" value="6-hydroxymethyl-7,8-dihydropterin pyrophosphokinase, HPPK"/>
    <property type="match status" value="1"/>
</dbReference>
<keyword evidence="6" id="KW-0547">Nucleotide-binding</keyword>
<dbReference type="NCBIfam" id="TIGR01498">
    <property type="entry name" value="folK"/>
    <property type="match status" value="1"/>
</dbReference>
<dbReference type="Gene3D" id="3.30.70.560">
    <property type="entry name" value="7,8-Dihydro-6-hydroxymethylpterin-pyrophosphokinase HPPK"/>
    <property type="match status" value="1"/>
</dbReference>
<dbReference type="STRING" id="1192034.CAP_2000"/>
<keyword evidence="5" id="KW-0808">Transferase</keyword>
<dbReference type="UniPathway" id="UPA00077">
    <property type="reaction ID" value="UER00155"/>
</dbReference>
<dbReference type="GO" id="GO:0046656">
    <property type="term" value="P:folic acid biosynthetic process"/>
    <property type="evidence" value="ECO:0007669"/>
    <property type="project" value="UniProtKB-KW"/>
</dbReference>
<evidence type="ECO:0000256" key="1">
    <source>
        <dbReference type="ARBA" id="ARBA00005051"/>
    </source>
</evidence>
<dbReference type="AlphaFoldDB" id="A0A017TCD3"/>
<gene>
    <name evidence="14" type="ORF">CAP_2000</name>
</gene>
<reference evidence="14 15" key="1">
    <citation type="submission" date="2013-05" db="EMBL/GenBank/DDBJ databases">
        <title>Genome assembly of Chondromyces apiculatus DSM 436.</title>
        <authorList>
            <person name="Sharma G."/>
            <person name="Khatri I."/>
            <person name="Kaur C."/>
            <person name="Mayilraj S."/>
            <person name="Subramanian S."/>
        </authorList>
    </citation>
    <scope>NUCLEOTIDE SEQUENCE [LARGE SCALE GENOMIC DNA]</scope>
    <source>
        <strain evidence="14 15">DSM 436</strain>
    </source>
</reference>
<comment type="function">
    <text evidence="10">Catalyzes the transfer of pyrophosphate from adenosine triphosphate (ATP) to 6-hydroxymethyl-7,8-dihydropterin, an enzymatic step in folate biosynthesis pathway.</text>
</comment>
<dbReference type="PANTHER" id="PTHR43071">
    <property type="entry name" value="2-AMINO-4-HYDROXY-6-HYDROXYMETHYLDIHYDROPTERIDINE PYROPHOSPHOKINASE"/>
    <property type="match status" value="1"/>
</dbReference>
<evidence type="ECO:0000259" key="13">
    <source>
        <dbReference type="PROSITE" id="PS00794"/>
    </source>
</evidence>
<evidence type="ECO:0000256" key="8">
    <source>
        <dbReference type="ARBA" id="ARBA00022840"/>
    </source>
</evidence>
<evidence type="ECO:0000256" key="4">
    <source>
        <dbReference type="ARBA" id="ARBA00016218"/>
    </source>
</evidence>
<evidence type="ECO:0000256" key="7">
    <source>
        <dbReference type="ARBA" id="ARBA00022777"/>
    </source>
</evidence>
<evidence type="ECO:0000256" key="12">
    <source>
        <dbReference type="ARBA" id="ARBA00033413"/>
    </source>
</evidence>
<feature type="domain" description="7,8-dihydro-6-hydroxymethylpterin-pyrophosphokinase" evidence="13">
    <location>
        <begin position="93"/>
        <end position="104"/>
    </location>
</feature>
<dbReference type="RefSeq" id="WP_044240098.1">
    <property type="nucleotide sequence ID" value="NZ_ASRX01000016.1"/>
</dbReference>
<evidence type="ECO:0000256" key="9">
    <source>
        <dbReference type="ARBA" id="ARBA00022909"/>
    </source>
</evidence>